<keyword evidence="7" id="KW-1185">Reference proteome</keyword>
<reference evidence="6 7" key="1">
    <citation type="journal article" date="2019" name="Sci. Rep.">
        <title>Orb-weaving spider Araneus ventricosus genome elucidates the spidroin gene catalogue.</title>
        <authorList>
            <person name="Kono N."/>
            <person name="Nakamura H."/>
            <person name="Ohtoshi R."/>
            <person name="Moran D.A.P."/>
            <person name="Shinohara A."/>
            <person name="Yoshida Y."/>
            <person name="Fujiwara M."/>
            <person name="Mori M."/>
            <person name="Tomita M."/>
            <person name="Arakawa K."/>
        </authorList>
    </citation>
    <scope>NUCLEOTIDE SEQUENCE [LARGE SCALE GENOMIC DNA]</scope>
</reference>
<evidence type="ECO:0000313" key="7">
    <source>
        <dbReference type="Proteomes" id="UP000499080"/>
    </source>
</evidence>
<feature type="region of interest" description="Disordered" evidence="4">
    <location>
        <begin position="149"/>
        <end position="194"/>
    </location>
</feature>
<protein>
    <recommendedName>
        <fullName evidence="2">Regulatory protein zeste</fullName>
    </recommendedName>
</protein>
<comment type="caution">
    <text evidence="6">The sequence shown here is derived from an EMBL/GenBank/DDBJ whole genome shotgun (WGS) entry which is preliminary data.</text>
</comment>
<organism evidence="6 7">
    <name type="scientific">Araneus ventricosus</name>
    <name type="common">Orbweaver spider</name>
    <name type="synonym">Epeira ventricosa</name>
    <dbReference type="NCBI Taxonomy" id="182803"/>
    <lineage>
        <taxon>Eukaryota</taxon>
        <taxon>Metazoa</taxon>
        <taxon>Ecdysozoa</taxon>
        <taxon>Arthropoda</taxon>
        <taxon>Chelicerata</taxon>
        <taxon>Arachnida</taxon>
        <taxon>Araneae</taxon>
        <taxon>Araneomorphae</taxon>
        <taxon>Entelegynae</taxon>
        <taxon>Araneoidea</taxon>
        <taxon>Araneidae</taxon>
        <taxon>Araneus</taxon>
    </lineage>
</organism>
<sequence length="291" mass="33199">MLKTEARKNFTVFEKEVLLGEIEKYKTAVENKCTKANANCEKTSAWIEITKRFNSTPGVNKRTMIQLQGFYQNLKRRAMKKKAEKRIDIYKTGGGPSTSHLGPTEERLIAMGVMKTPLSNVYDDDHLYHVMTETPPPQLSADNSFSDVMETHSEAEESINPPEDATEQPGPSDADFSSETQAGKKTPISRWKIKRKRRTPCTTLAAMAIAEERKVSADQLKLKNNMEMEQKREEHELSMAIRREEHVMNMKIKQEQHDLKMKIMAEKLNLLNVLKESAIKGTYKGSFDSDL</sequence>
<comment type="function">
    <text evidence="3">Involved in transvection phenomena (= synapsis-dependent gene expression), where the synaptic pairing of chromosomes carrying genes with which zeste interacts influences the expression of these genes. Zeste binds to DNA and stimulates transcription from a nearby promoter.</text>
</comment>
<name>A0A4Y2QSG5_ARAVE</name>
<dbReference type="Pfam" id="PF13873">
    <property type="entry name" value="Myb_DNA-bind_5"/>
    <property type="match status" value="1"/>
</dbReference>
<accession>A0A4Y2QSG5</accession>
<proteinExistence type="predicted"/>
<dbReference type="PANTHER" id="PTHR21411:SF0">
    <property type="entry name" value="REGULATORY PROTEIN ZESTE"/>
    <property type="match status" value="1"/>
</dbReference>
<dbReference type="Proteomes" id="UP000499080">
    <property type="component" value="Unassembled WGS sequence"/>
</dbReference>
<evidence type="ECO:0000256" key="4">
    <source>
        <dbReference type="SAM" id="MobiDB-lite"/>
    </source>
</evidence>
<evidence type="ECO:0000313" key="6">
    <source>
        <dbReference type="EMBL" id="GBN66342.1"/>
    </source>
</evidence>
<comment type="subunit">
    <text evidence="1">Self-associates forming complexes of several hundred monomers.</text>
</comment>
<evidence type="ECO:0000256" key="3">
    <source>
        <dbReference type="ARBA" id="ARBA00025466"/>
    </source>
</evidence>
<evidence type="ECO:0000256" key="1">
    <source>
        <dbReference type="ARBA" id="ARBA00011764"/>
    </source>
</evidence>
<dbReference type="EMBL" id="BGPR01014708">
    <property type="protein sequence ID" value="GBN66342.1"/>
    <property type="molecule type" value="Genomic_DNA"/>
</dbReference>
<dbReference type="AlphaFoldDB" id="A0A4Y2QSG5"/>
<dbReference type="InterPro" id="IPR028002">
    <property type="entry name" value="Myb_DNA-bind_5"/>
</dbReference>
<feature type="domain" description="Myb/SANT-like DNA-binding" evidence="5">
    <location>
        <begin position="8"/>
        <end position="83"/>
    </location>
</feature>
<evidence type="ECO:0000259" key="5">
    <source>
        <dbReference type="Pfam" id="PF13873"/>
    </source>
</evidence>
<evidence type="ECO:0000256" key="2">
    <source>
        <dbReference type="ARBA" id="ARBA00016807"/>
    </source>
</evidence>
<gene>
    <name evidence="6" type="ORF">AVEN_8497_1</name>
</gene>
<dbReference type="PANTHER" id="PTHR21411">
    <property type="entry name" value="APONTIC"/>
    <property type="match status" value="1"/>
</dbReference>